<keyword evidence="3" id="KW-0378">Hydrolase</keyword>
<dbReference type="InterPro" id="IPR046778">
    <property type="entry name" value="UPF0758_N"/>
</dbReference>
<dbReference type="InterPro" id="IPR025657">
    <property type="entry name" value="RadC_JAB"/>
</dbReference>
<evidence type="ECO:0000313" key="9">
    <source>
        <dbReference type="Proteomes" id="UP001142810"/>
    </source>
</evidence>
<keyword evidence="5" id="KW-0482">Metalloprotease</keyword>
<protein>
    <submittedName>
        <fullName evidence="8">DNA repair protein RadC</fullName>
    </submittedName>
</protein>
<dbReference type="InterPro" id="IPR001405">
    <property type="entry name" value="UPF0758"/>
</dbReference>
<sequence>MSIQSWPLMERPREKLISLGVEALSDAELLAIILGNGMHGKCAVTLARDLLTHFGSLRGVVTASKNQLCSISGIGHVKFCLLKASVELATRHLGEPLKVRESFSHAEHVKDYLQAKLKDQKSEQFGLLLLDSQHQLLAYKTMFKGTINSAAVYPREIVKQVIEDNAAAVILVHNHPSGVAEPSEADVRITHQIKSALELIDVPVLDHIIVADIHTTSFAQRGLI</sequence>
<evidence type="ECO:0000256" key="1">
    <source>
        <dbReference type="ARBA" id="ARBA00022670"/>
    </source>
</evidence>
<dbReference type="InterPro" id="IPR010994">
    <property type="entry name" value="RuvA_2-like"/>
</dbReference>
<dbReference type="InterPro" id="IPR020891">
    <property type="entry name" value="UPF0758_CS"/>
</dbReference>
<dbReference type="NCBIfam" id="NF000642">
    <property type="entry name" value="PRK00024.1"/>
    <property type="match status" value="1"/>
</dbReference>
<gene>
    <name evidence="8" type="primary">radC</name>
    <name evidence="8" type="ORF">OPS25_15730</name>
</gene>
<dbReference type="Gene3D" id="3.40.140.10">
    <property type="entry name" value="Cytidine Deaminase, domain 2"/>
    <property type="match status" value="1"/>
</dbReference>
<dbReference type="RefSeq" id="WP_265618847.1">
    <property type="nucleotide sequence ID" value="NZ_JAPFRD010000013.1"/>
</dbReference>
<proteinExistence type="inferred from homology"/>
<evidence type="ECO:0000256" key="2">
    <source>
        <dbReference type="ARBA" id="ARBA00022723"/>
    </source>
</evidence>
<dbReference type="PANTHER" id="PTHR30471">
    <property type="entry name" value="DNA REPAIR PROTEIN RADC"/>
    <property type="match status" value="1"/>
</dbReference>
<evidence type="ECO:0000256" key="6">
    <source>
        <dbReference type="RuleBase" id="RU003797"/>
    </source>
</evidence>
<evidence type="ECO:0000256" key="4">
    <source>
        <dbReference type="ARBA" id="ARBA00022833"/>
    </source>
</evidence>
<accession>A0ABT3PB10</accession>
<dbReference type="SUPFAM" id="SSF47781">
    <property type="entry name" value="RuvA domain 2-like"/>
    <property type="match status" value="1"/>
</dbReference>
<comment type="similarity">
    <text evidence="6">Belongs to the UPF0758 family.</text>
</comment>
<keyword evidence="2" id="KW-0479">Metal-binding</keyword>
<dbReference type="Gene3D" id="1.10.150.20">
    <property type="entry name" value="5' to 3' exonuclease, C-terminal subdomain"/>
    <property type="match status" value="1"/>
</dbReference>
<reference evidence="8" key="1">
    <citation type="submission" date="2022-11" db="EMBL/GenBank/DDBJ databases">
        <title>Alteromonas sp. nov., isolated from sea water of the Qingdao.</title>
        <authorList>
            <person name="Wang Q."/>
        </authorList>
    </citation>
    <scope>NUCLEOTIDE SEQUENCE</scope>
    <source>
        <strain evidence="8">ASW11-7</strain>
    </source>
</reference>
<evidence type="ECO:0000259" key="7">
    <source>
        <dbReference type="PROSITE" id="PS50249"/>
    </source>
</evidence>
<dbReference type="Proteomes" id="UP001142810">
    <property type="component" value="Unassembled WGS sequence"/>
</dbReference>
<keyword evidence="9" id="KW-1185">Reference proteome</keyword>
<dbReference type="InterPro" id="IPR037518">
    <property type="entry name" value="MPN"/>
</dbReference>
<name>A0ABT3PB10_9ALTE</name>
<keyword evidence="4" id="KW-0862">Zinc</keyword>
<dbReference type="SUPFAM" id="SSF102712">
    <property type="entry name" value="JAB1/MPN domain"/>
    <property type="match status" value="1"/>
</dbReference>
<dbReference type="EMBL" id="JAPFRD010000013">
    <property type="protein sequence ID" value="MCW8109956.1"/>
    <property type="molecule type" value="Genomic_DNA"/>
</dbReference>
<dbReference type="PROSITE" id="PS01302">
    <property type="entry name" value="UPF0758"/>
    <property type="match status" value="1"/>
</dbReference>
<dbReference type="Pfam" id="PF04002">
    <property type="entry name" value="RadC"/>
    <property type="match status" value="1"/>
</dbReference>
<dbReference type="PANTHER" id="PTHR30471:SF3">
    <property type="entry name" value="UPF0758 PROTEIN YEES-RELATED"/>
    <property type="match status" value="1"/>
</dbReference>
<feature type="domain" description="MPN" evidence="7">
    <location>
        <begin position="102"/>
        <end position="224"/>
    </location>
</feature>
<evidence type="ECO:0000313" key="8">
    <source>
        <dbReference type="EMBL" id="MCW8109956.1"/>
    </source>
</evidence>
<dbReference type="PROSITE" id="PS50249">
    <property type="entry name" value="MPN"/>
    <property type="match status" value="1"/>
</dbReference>
<evidence type="ECO:0000256" key="3">
    <source>
        <dbReference type="ARBA" id="ARBA00022801"/>
    </source>
</evidence>
<keyword evidence="1" id="KW-0645">Protease</keyword>
<dbReference type="NCBIfam" id="TIGR00608">
    <property type="entry name" value="radc"/>
    <property type="match status" value="1"/>
</dbReference>
<dbReference type="CDD" id="cd08071">
    <property type="entry name" value="MPN_DUF2466"/>
    <property type="match status" value="1"/>
</dbReference>
<evidence type="ECO:0000256" key="5">
    <source>
        <dbReference type="ARBA" id="ARBA00023049"/>
    </source>
</evidence>
<dbReference type="Pfam" id="PF20582">
    <property type="entry name" value="UPF0758_N"/>
    <property type="match status" value="1"/>
</dbReference>
<organism evidence="8 9">
    <name type="scientific">Alteromonas aquimaris</name>
    <dbReference type="NCBI Taxonomy" id="2998417"/>
    <lineage>
        <taxon>Bacteria</taxon>
        <taxon>Pseudomonadati</taxon>
        <taxon>Pseudomonadota</taxon>
        <taxon>Gammaproteobacteria</taxon>
        <taxon>Alteromonadales</taxon>
        <taxon>Alteromonadaceae</taxon>
        <taxon>Alteromonas/Salinimonas group</taxon>
        <taxon>Alteromonas</taxon>
    </lineage>
</organism>
<comment type="caution">
    <text evidence="8">The sequence shown here is derived from an EMBL/GenBank/DDBJ whole genome shotgun (WGS) entry which is preliminary data.</text>
</comment>